<protein>
    <recommendedName>
        <fullName evidence="11">G-protein coupled receptors family 1 profile domain-containing protein</fullName>
    </recommendedName>
</protein>
<evidence type="ECO:0000256" key="7">
    <source>
        <dbReference type="ARBA" id="ARBA00023170"/>
    </source>
</evidence>
<name>A0ABD0Y3H5_9HEMI</name>
<evidence type="ECO:0000256" key="3">
    <source>
        <dbReference type="ARBA" id="ARBA00022692"/>
    </source>
</evidence>
<evidence type="ECO:0000256" key="5">
    <source>
        <dbReference type="ARBA" id="ARBA00023040"/>
    </source>
</evidence>
<dbReference type="PROSITE" id="PS50262">
    <property type="entry name" value="G_PROTEIN_RECEP_F1_2"/>
    <property type="match status" value="1"/>
</dbReference>
<feature type="transmembrane region" description="Helical" evidence="10">
    <location>
        <begin position="13"/>
        <end position="30"/>
    </location>
</feature>
<dbReference type="SUPFAM" id="SSF81321">
    <property type="entry name" value="Family A G protein-coupled receptor-like"/>
    <property type="match status" value="1"/>
</dbReference>
<organism evidence="12 13">
    <name type="scientific">Ranatra chinensis</name>
    <dbReference type="NCBI Taxonomy" id="642074"/>
    <lineage>
        <taxon>Eukaryota</taxon>
        <taxon>Metazoa</taxon>
        <taxon>Ecdysozoa</taxon>
        <taxon>Arthropoda</taxon>
        <taxon>Hexapoda</taxon>
        <taxon>Insecta</taxon>
        <taxon>Pterygota</taxon>
        <taxon>Neoptera</taxon>
        <taxon>Paraneoptera</taxon>
        <taxon>Hemiptera</taxon>
        <taxon>Heteroptera</taxon>
        <taxon>Panheteroptera</taxon>
        <taxon>Nepomorpha</taxon>
        <taxon>Nepidae</taxon>
        <taxon>Ranatrinae</taxon>
        <taxon>Ranatra</taxon>
    </lineage>
</organism>
<keyword evidence="7 9" id="KW-0675">Receptor</keyword>
<reference evidence="12 13" key="1">
    <citation type="submission" date="2024-07" db="EMBL/GenBank/DDBJ databases">
        <title>Chromosome-level genome assembly of the water stick insect Ranatra chinensis (Heteroptera: Nepidae).</title>
        <authorList>
            <person name="Liu X."/>
        </authorList>
    </citation>
    <scope>NUCLEOTIDE SEQUENCE [LARGE SCALE GENOMIC DNA]</scope>
    <source>
        <strain evidence="12">Cailab_2021Rc</strain>
        <tissue evidence="12">Muscle</tissue>
    </source>
</reference>
<dbReference type="GO" id="GO:0016020">
    <property type="term" value="C:membrane"/>
    <property type="evidence" value="ECO:0007669"/>
    <property type="project" value="UniProtKB-SubCell"/>
</dbReference>
<gene>
    <name evidence="12" type="ORF">AAG570_003378</name>
</gene>
<evidence type="ECO:0000256" key="4">
    <source>
        <dbReference type="ARBA" id="ARBA00022989"/>
    </source>
</evidence>
<keyword evidence="8 9" id="KW-0807">Transducer</keyword>
<sequence>MFYQNKKQDTTEIVHPFVIVSAYTLVAISVDRYMAILWPLKPRMSKRLAKFIILMVWTIALATAVPIAVVSELEQPSEWHTACQMVSTSSTPIGTFMGENSERYKIVVPRGSASVAIREGIFGVVSNLLLRVGSSWWWRRREIGIRRTSRLSCRARTNFGKVQPPGRKSRRMLGDRHLFPKLGAGYVGPPALEAIGASRWSKSPAHT</sequence>
<evidence type="ECO:0000256" key="9">
    <source>
        <dbReference type="RuleBase" id="RU000688"/>
    </source>
</evidence>
<evidence type="ECO:0000256" key="10">
    <source>
        <dbReference type="SAM" id="Phobius"/>
    </source>
</evidence>
<evidence type="ECO:0000256" key="6">
    <source>
        <dbReference type="ARBA" id="ARBA00023136"/>
    </source>
</evidence>
<dbReference type="PANTHER" id="PTHR24238">
    <property type="entry name" value="G-PROTEIN COUPLED RECEPTOR"/>
    <property type="match status" value="1"/>
</dbReference>
<dbReference type="InterPro" id="IPR000276">
    <property type="entry name" value="GPCR_Rhodpsn"/>
</dbReference>
<dbReference type="Gene3D" id="1.20.1070.10">
    <property type="entry name" value="Rhodopsin 7-helix transmembrane proteins"/>
    <property type="match status" value="1"/>
</dbReference>
<evidence type="ECO:0000313" key="12">
    <source>
        <dbReference type="EMBL" id="KAL1121970.1"/>
    </source>
</evidence>
<evidence type="ECO:0000256" key="2">
    <source>
        <dbReference type="ARBA" id="ARBA00010663"/>
    </source>
</evidence>
<evidence type="ECO:0000256" key="8">
    <source>
        <dbReference type="ARBA" id="ARBA00023224"/>
    </source>
</evidence>
<dbReference type="AlphaFoldDB" id="A0ABD0Y3H5"/>
<dbReference type="PROSITE" id="PS00237">
    <property type="entry name" value="G_PROTEIN_RECEP_F1_1"/>
    <property type="match status" value="1"/>
</dbReference>
<keyword evidence="4 10" id="KW-1133">Transmembrane helix</keyword>
<keyword evidence="6 10" id="KW-0472">Membrane</keyword>
<keyword evidence="13" id="KW-1185">Reference proteome</keyword>
<dbReference type="PANTHER" id="PTHR24238:SF73">
    <property type="entry name" value="RYAMIDE RECEPTOR"/>
    <property type="match status" value="1"/>
</dbReference>
<dbReference type="Proteomes" id="UP001558652">
    <property type="component" value="Unassembled WGS sequence"/>
</dbReference>
<accession>A0ABD0Y3H5</accession>
<dbReference type="InterPro" id="IPR017452">
    <property type="entry name" value="GPCR_Rhodpsn_7TM"/>
</dbReference>
<comment type="caution">
    <text evidence="12">The sequence shown here is derived from an EMBL/GenBank/DDBJ whole genome shotgun (WGS) entry which is preliminary data.</text>
</comment>
<proteinExistence type="inferred from homology"/>
<evidence type="ECO:0000256" key="1">
    <source>
        <dbReference type="ARBA" id="ARBA00004141"/>
    </source>
</evidence>
<keyword evidence="5 9" id="KW-0297">G-protein coupled receptor</keyword>
<comment type="subcellular location">
    <subcellularLocation>
        <location evidence="1">Membrane</location>
        <topology evidence="1">Multi-pass membrane protein</topology>
    </subcellularLocation>
</comment>
<dbReference type="PRINTS" id="PR00237">
    <property type="entry name" value="GPCRRHODOPSN"/>
</dbReference>
<dbReference type="EMBL" id="JBFDAA010000014">
    <property type="protein sequence ID" value="KAL1121970.1"/>
    <property type="molecule type" value="Genomic_DNA"/>
</dbReference>
<dbReference type="GO" id="GO:0004930">
    <property type="term" value="F:G protein-coupled receptor activity"/>
    <property type="evidence" value="ECO:0007669"/>
    <property type="project" value="UniProtKB-KW"/>
</dbReference>
<evidence type="ECO:0000313" key="13">
    <source>
        <dbReference type="Proteomes" id="UP001558652"/>
    </source>
</evidence>
<feature type="domain" description="G-protein coupled receptors family 1 profile" evidence="11">
    <location>
        <begin position="20"/>
        <end position="83"/>
    </location>
</feature>
<dbReference type="Pfam" id="PF00001">
    <property type="entry name" value="7tm_1"/>
    <property type="match status" value="1"/>
</dbReference>
<evidence type="ECO:0000259" key="11">
    <source>
        <dbReference type="PROSITE" id="PS50262"/>
    </source>
</evidence>
<comment type="similarity">
    <text evidence="2 9">Belongs to the G-protein coupled receptor 1 family.</text>
</comment>
<feature type="transmembrane region" description="Helical" evidence="10">
    <location>
        <begin position="51"/>
        <end position="70"/>
    </location>
</feature>
<keyword evidence="3 9" id="KW-0812">Transmembrane</keyword>